<organism evidence="2 3">
    <name type="scientific">Ascobolus immersus RN42</name>
    <dbReference type="NCBI Taxonomy" id="1160509"/>
    <lineage>
        <taxon>Eukaryota</taxon>
        <taxon>Fungi</taxon>
        <taxon>Dikarya</taxon>
        <taxon>Ascomycota</taxon>
        <taxon>Pezizomycotina</taxon>
        <taxon>Pezizomycetes</taxon>
        <taxon>Pezizales</taxon>
        <taxon>Ascobolaceae</taxon>
        <taxon>Ascobolus</taxon>
    </lineage>
</organism>
<name>A0A3N4HH45_ASCIM</name>
<evidence type="ECO:0000313" key="2">
    <source>
        <dbReference type="EMBL" id="RPA71661.1"/>
    </source>
</evidence>
<sequence>MPPSYLATVSCCFQLSEYLSGLSRQQLFKEYGHPVIDATFEYWTPNQQNLLISHTVIFAHAAVIARSYKPGTKIDHSEVKPYEYDGTLKVFLKSFLGAFLEPFYNTGIPAPAPPFGSFMGITCYSYDPEQPSAENLRYFDLTTTFYDAGSREEAPYTTYSLRIFIPLLLQWAKTRTPQPNSTLAIEGSVVGIVELGSMEAPAPDSRVAVLLEAIAFIPTTRSGGNNPQQSPSTPSTPRTPRRRGELPHPGESRGESPINIWWILRWGIKWGIKWDIKWDIGWGIWWGIWWGIG</sequence>
<dbReference type="Proteomes" id="UP000275078">
    <property type="component" value="Unassembled WGS sequence"/>
</dbReference>
<feature type="region of interest" description="Disordered" evidence="1">
    <location>
        <begin position="220"/>
        <end position="253"/>
    </location>
</feature>
<keyword evidence="3" id="KW-1185">Reference proteome</keyword>
<accession>A0A3N4HH45</accession>
<gene>
    <name evidence="2" type="ORF">BJ508DRAFT_335822</name>
</gene>
<dbReference type="AlphaFoldDB" id="A0A3N4HH45"/>
<reference evidence="2 3" key="1">
    <citation type="journal article" date="2018" name="Nat. Ecol. Evol.">
        <title>Pezizomycetes genomes reveal the molecular basis of ectomycorrhizal truffle lifestyle.</title>
        <authorList>
            <person name="Murat C."/>
            <person name="Payen T."/>
            <person name="Noel B."/>
            <person name="Kuo A."/>
            <person name="Morin E."/>
            <person name="Chen J."/>
            <person name="Kohler A."/>
            <person name="Krizsan K."/>
            <person name="Balestrini R."/>
            <person name="Da Silva C."/>
            <person name="Montanini B."/>
            <person name="Hainaut M."/>
            <person name="Levati E."/>
            <person name="Barry K.W."/>
            <person name="Belfiori B."/>
            <person name="Cichocki N."/>
            <person name="Clum A."/>
            <person name="Dockter R.B."/>
            <person name="Fauchery L."/>
            <person name="Guy J."/>
            <person name="Iotti M."/>
            <person name="Le Tacon F."/>
            <person name="Lindquist E.A."/>
            <person name="Lipzen A."/>
            <person name="Malagnac F."/>
            <person name="Mello A."/>
            <person name="Molinier V."/>
            <person name="Miyauchi S."/>
            <person name="Poulain J."/>
            <person name="Riccioni C."/>
            <person name="Rubini A."/>
            <person name="Sitrit Y."/>
            <person name="Splivallo R."/>
            <person name="Traeger S."/>
            <person name="Wang M."/>
            <person name="Zifcakova L."/>
            <person name="Wipf D."/>
            <person name="Zambonelli A."/>
            <person name="Paolocci F."/>
            <person name="Nowrousian M."/>
            <person name="Ottonello S."/>
            <person name="Baldrian P."/>
            <person name="Spatafora J.W."/>
            <person name="Henrissat B."/>
            <person name="Nagy L.G."/>
            <person name="Aury J.M."/>
            <person name="Wincker P."/>
            <person name="Grigoriev I.V."/>
            <person name="Bonfante P."/>
            <person name="Martin F.M."/>
        </authorList>
    </citation>
    <scope>NUCLEOTIDE SEQUENCE [LARGE SCALE GENOMIC DNA]</scope>
    <source>
        <strain evidence="2 3">RN42</strain>
    </source>
</reference>
<proteinExistence type="predicted"/>
<dbReference type="EMBL" id="ML119909">
    <property type="protein sequence ID" value="RPA71661.1"/>
    <property type="molecule type" value="Genomic_DNA"/>
</dbReference>
<protein>
    <submittedName>
        <fullName evidence="2">Uncharacterized protein</fullName>
    </submittedName>
</protein>
<evidence type="ECO:0000313" key="3">
    <source>
        <dbReference type="Proteomes" id="UP000275078"/>
    </source>
</evidence>
<feature type="compositionally biased region" description="Basic and acidic residues" evidence="1">
    <location>
        <begin position="242"/>
        <end position="253"/>
    </location>
</feature>
<evidence type="ECO:0000256" key="1">
    <source>
        <dbReference type="SAM" id="MobiDB-lite"/>
    </source>
</evidence>
<feature type="compositionally biased region" description="Polar residues" evidence="1">
    <location>
        <begin position="220"/>
        <end position="229"/>
    </location>
</feature>